<dbReference type="PANTHER" id="PTHR34094">
    <property type="match status" value="1"/>
</dbReference>
<protein>
    <recommendedName>
        <fullName evidence="1">DUF4097 domain-containing protein</fullName>
    </recommendedName>
</protein>
<comment type="caution">
    <text evidence="2">The sequence shown here is derived from an EMBL/GenBank/DDBJ whole genome shotgun (WGS) entry which is preliminary data.</text>
</comment>
<dbReference type="Proteomes" id="UP001497497">
    <property type="component" value="Unassembled WGS sequence"/>
</dbReference>
<evidence type="ECO:0000259" key="1">
    <source>
        <dbReference type="Pfam" id="PF13349"/>
    </source>
</evidence>
<keyword evidence="3" id="KW-1185">Reference proteome</keyword>
<accession>A0AAV2HG83</accession>
<dbReference type="Pfam" id="PF13349">
    <property type="entry name" value="DUF4097"/>
    <property type="match status" value="1"/>
</dbReference>
<dbReference type="PANTHER" id="PTHR34094:SF1">
    <property type="entry name" value="PROTEIN FAM185A"/>
    <property type="match status" value="1"/>
</dbReference>
<evidence type="ECO:0000313" key="2">
    <source>
        <dbReference type="EMBL" id="CAL1532968.1"/>
    </source>
</evidence>
<sequence length="436" mass="47928">MSYIASQFSMRCANILSSTCTLIRCCSFSPFLKRHMSSKKICSLKRTLFQKNFYNSQSAVYYEFPCYFQTSSTIKNKISNNGQAACTGDVSSLIETWFYEVCPHGSLNATLPFKTIVKPLDQPSINKVIIQLHFDSVTGNENDIPSGLHLSQISDLYNLDVAFEEDKAIMNISCDVTKGITLPIVCTLQVPHQFGLHLKILDDKDVSVERMESDTITVEAEKGNCYFNNIKCGSLSALCRSGNITCGSTLLGNTYFHTGKSGSITTEKLQGSSITCETEMGSMNVRSLYAENATFRSDAGNMHLGNCHGQLYLLAGNSNLAIESLEGDIDVGLQSGSVSVHLSKHQNANIEVETGDISVSFPEGSSTDLNLDCCAIMVDKNMNVHFHDTRLPHHKEGYIGKKGKASLNARTLSGTVHLKILDWIHTTNLAFKEDDS</sequence>
<dbReference type="InterPro" id="IPR025164">
    <property type="entry name" value="Toastrack_DUF4097"/>
</dbReference>
<dbReference type="EMBL" id="CAXITT010000129">
    <property type="protein sequence ID" value="CAL1532968.1"/>
    <property type="molecule type" value="Genomic_DNA"/>
</dbReference>
<proteinExistence type="predicted"/>
<dbReference type="AlphaFoldDB" id="A0AAV2HG83"/>
<name>A0AAV2HG83_LYMST</name>
<organism evidence="2 3">
    <name type="scientific">Lymnaea stagnalis</name>
    <name type="common">Great pond snail</name>
    <name type="synonym">Helix stagnalis</name>
    <dbReference type="NCBI Taxonomy" id="6523"/>
    <lineage>
        <taxon>Eukaryota</taxon>
        <taxon>Metazoa</taxon>
        <taxon>Spiralia</taxon>
        <taxon>Lophotrochozoa</taxon>
        <taxon>Mollusca</taxon>
        <taxon>Gastropoda</taxon>
        <taxon>Heterobranchia</taxon>
        <taxon>Euthyneura</taxon>
        <taxon>Panpulmonata</taxon>
        <taxon>Hygrophila</taxon>
        <taxon>Lymnaeoidea</taxon>
        <taxon>Lymnaeidae</taxon>
        <taxon>Lymnaea</taxon>
    </lineage>
</organism>
<gene>
    <name evidence="2" type="ORF">GSLYS_00006986001</name>
</gene>
<feature type="domain" description="DUF4097" evidence="1">
    <location>
        <begin position="260"/>
        <end position="418"/>
    </location>
</feature>
<evidence type="ECO:0000313" key="3">
    <source>
        <dbReference type="Proteomes" id="UP001497497"/>
    </source>
</evidence>
<reference evidence="2 3" key="1">
    <citation type="submission" date="2024-04" db="EMBL/GenBank/DDBJ databases">
        <authorList>
            <consortium name="Genoscope - CEA"/>
            <person name="William W."/>
        </authorList>
    </citation>
    <scope>NUCLEOTIDE SEQUENCE [LARGE SCALE GENOMIC DNA]</scope>
</reference>